<evidence type="ECO:0000313" key="4">
    <source>
        <dbReference type="Proteomes" id="UP000779507"/>
    </source>
</evidence>
<dbReference type="Proteomes" id="UP000779507">
    <property type="component" value="Unassembled WGS sequence"/>
</dbReference>
<reference evidence="3 4" key="1">
    <citation type="submission" date="2020-05" db="EMBL/GenBank/DDBJ databases">
        <title>Genomic Encyclopedia of Type Strains, Phase IV (KMG-V): Genome sequencing to study the core and pangenomes of soil and plant-associated prokaryotes.</title>
        <authorList>
            <person name="Whitman W."/>
        </authorList>
    </citation>
    <scope>NUCLEOTIDE SEQUENCE [LARGE SCALE GENOMIC DNA]</scope>
    <source>
        <strain evidence="3 4">9A</strain>
    </source>
</reference>
<keyword evidence="4" id="KW-1185">Reference proteome</keyword>
<feature type="chain" id="PRO_5046050503" description="Carboxypeptidase regulatory-like domain-containing protein" evidence="2">
    <location>
        <begin position="25"/>
        <end position="155"/>
    </location>
</feature>
<gene>
    <name evidence="3" type="ORF">HNP98_000488</name>
</gene>
<evidence type="ECO:0000313" key="3">
    <source>
        <dbReference type="EMBL" id="NRT17681.1"/>
    </source>
</evidence>
<keyword evidence="2" id="KW-0732">Signal</keyword>
<dbReference type="SUPFAM" id="SSF49464">
    <property type="entry name" value="Carboxypeptidase regulatory domain-like"/>
    <property type="match status" value="1"/>
</dbReference>
<name>A0ABX2FKZ6_9BACT</name>
<protein>
    <recommendedName>
        <fullName evidence="5">Carboxypeptidase regulatory-like domain-containing protein</fullName>
    </recommendedName>
</protein>
<evidence type="ECO:0000256" key="2">
    <source>
        <dbReference type="SAM" id="SignalP"/>
    </source>
</evidence>
<evidence type="ECO:0000256" key="1">
    <source>
        <dbReference type="SAM" id="MobiDB-lite"/>
    </source>
</evidence>
<sequence>MISALRSCFFVLLATMALSKPARAQVLPAPAPAPTTAPAPDTPPAADAPVTLTGRVETVKGPLGGAVVKLVRAKKSCVTNAEGTFVFIVPADAGPFNAVATYTGSPDVPFTLQPGGAPAVVKLATPKLGKAAQKDLNSSIKRAKRDSKRSLRQLK</sequence>
<proteinExistence type="predicted"/>
<feature type="region of interest" description="Disordered" evidence="1">
    <location>
        <begin position="131"/>
        <end position="155"/>
    </location>
</feature>
<dbReference type="RefSeq" id="WP_173808463.1">
    <property type="nucleotide sequence ID" value="NZ_JABSNP010000002.1"/>
</dbReference>
<feature type="signal peptide" evidence="2">
    <location>
        <begin position="1"/>
        <end position="24"/>
    </location>
</feature>
<dbReference type="EMBL" id="JABSNP010000002">
    <property type="protein sequence ID" value="NRT17681.1"/>
    <property type="molecule type" value="Genomic_DNA"/>
</dbReference>
<comment type="caution">
    <text evidence="3">The sequence shown here is derived from an EMBL/GenBank/DDBJ whole genome shotgun (WGS) entry which is preliminary data.</text>
</comment>
<feature type="compositionally biased region" description="Basic residues" evidence="1">
    <location>
        <begin position="141"/>
        <end position="155"/>
    </location>
</feature>
<evidence type="ECO:0008006" key="5">
    <source>
        <dbReference type="Google" id="ProtNLM"/>
    </source>
</evidence>
<dbReference type="InterPro" id="IPR008969">
    <property type="entry name" value="CarboxyPept-like_regulatory"/>
</dbReference>
<organism evidence="3 4">
    <name type="scientific">Hymenobacter caeli</name>
    <dbReference type="NCBI Taxonomy" id="2735894"/>
    <lineage>
        <taxon>Bacteria</taxon>
        <taxon>Pseudomonadati</taxon>
        <taxon>Bacteroidota</taxon>
        <taxon>Cytophagia</taxon>
        <taxon>Cytophagales</taxon>
        <taxon>Hymenobacteraceae</taxon>
        <taxon>Hymenobacter</taxon>
    </lineage>
</organism>
<accession>A0ABX2FKZ6</accession>